<keyword evidence="3 5" id="KW-1133">Transmembrane helix</keyword>
<feature type="transmembrane region" description="Helical" evidence="5">
    <location>
        <begin position="6"/>
        <end position="29"/>
    </location>
</feature>
<feature type="transmembrane region" description="Helical" evidence="5">
    <location>
        <begin position="139"/>
        <end position="162"/>
    </location>
</feature>
<keyword evidence="2 5" id="KW-0812">Transmembrane</keyword>
<evidence type="ECO:0000256" key="2">
    <source>
        <dbReference type="ARBA" id="ARBA00022692"/>
    </source>
</evidence>
<organism evidence="6 7">
    <name type="scientific">Branchiostoma belcheri</name>
    <name type="common">Amphioxus</name>
    <dbReference type="NCBI Taxonomy" id="7741"/>
    <lineage>
        <taxon>Eukaryota</taxon>
        <taxon>Metazoa</taxon>
        <taxon>Chordata</taxon>
        <taxon>Cephalochordata</taxon>
        <taxon>Leptocardii</taxon>
        <taxon>Amphioxiformes</taxon>
        <taxon>Branchiostomatidae</taxon>
        <taxon>Branchiostoma</taxon>
    </lineage>
</organism>
<dbReference type="PANTHER" id="PTHR10671">
    <property type="entry name" value="EPITHELIAL MEMBRANE PROTEIN-RELATED"/>
    <property type="match status" value="1"/>
</dbReference>
<dbReference type="KEGG" id="bbel:109484848"/>
<dbReference type="GeneID" id="109484848"/>
<evidence type="ECO:0000256" key="5">
    <source>
        <dbReference type="SAM" id="Phobius"/>
    </source>
</evidence>
<reference evidence="7" key="1">
    <citation type="submission" date="2025-08" db="UniProtKB">
        <authorList>
            <consortium name="RefSeq"/>
        </authorList>
    </citation>
    <scope>IDENTIFICATION</scope>
    <source>
        <tissue evidence="7">Gonad</tissue>
    </source>
</reference>
<feature type="transmembrane region" description="Helical" evidence="5">
    <location>
        <begin position="73"/>
        <end position="93"/>
    </location>
</feature>
<keyword evidence="4 5" id="KW-0472">Membrane</keyword>
<evidence type="ECO:0000313" key="6">
    <source>
        <dbReference type="Proteomes" id="UP000515135"/>
    </source>
</evidence>
<dbReference type="RefSeq" id="XP_019643761.1">
    <property type="nucleotide sequence ID" value="XM_019788202.1"/>
</dbReference>
<evidence type="ECO:0000313" key="7">
    <source>
        <dbReference type="RefSeq" id="XP_019643761.1"/>
    </source>
</evidence>
<dbReference type="InterPro" id="IPR050579">
    <property type="entry name" value="PMP-22/EMP/MP20-like"/>
</dbReference>
<accession>A0A6P5AP01</accession>
<dbReference type="GO" id="GO:0005886">
    <property type="term" value="C:plasma membrane"/>
    <property type="evidence" value="ECO:0007669"/>
    <property type="project" value="TreeGrafter"/>
</dbReference>
<evidence type="ECO:0000256" key="3">
    <source>
        <dbReference type="ARBA" id="ARBA00022989"/>
    </source>
</evidence>
<evidence type="ECO:0000256" key="4">
    <source>
        <dbReference type="ARBA" id="ARBA00023136"/>
    </source>
</evidence>
<proteinExistence type="predicted"/>
<dbReference type="OrthoDB" id="10025519at2759"/>
<protein>
    <submittedName>
        <fullName evidence="7">Claudin-11-like</fullName>
    </submittedName>
</protein>
<gene>
    <name evidence="7" type="primary">LOC109484848</name>
</gene>
<name>A0A6P5AP01_BRABE</name>
<dbReference type="InterPro" id="IPR004031">
    <property type="entry name" value="PMP22/EMP/MP20/Claudin"/>
</dbReference>
<sequence>MNRLLVGGIGCSFLGLVVFVVGIATTAWLSAAQGGAGAEMGLWKTCFTNLGVTICAAYPDISRLPATVHASRAFAVIGVLLLIPGLALACFTLKKNSNNAKTIGGGMIIFAGFCGIIAAVAFTGYAVNRVHTPGVPVPFGYSFYLTWVQAVFTILGGVVIICSGRGDAEEDELPMVR</sequence>
<dbReference type="PANTHER" id="PTHR10671:SF34">
    <property type="entry name" value="PROTEIN NKG7"/>
    <property type="match status" value="1"/>
</dbReference>
<dbReference type="Proteomes" id="UP000515135">
    <property type="component" value="Unplaced"/>
</dbReference>
<keyword evidence="6" id="KW-1185">Reference proteome</keyword>
<dbReference type="PRINTS" id="PR01077">
    <property type="entry name" value="CLAUDIN"/>
</dbReference>
<evidence type="ECO:0000256" key="1">
    <source>
        <dbReference type="ARBA" id="ARBA00004141"/>
    </source>
</evidence>
<feature type="transmembrane region" description="Helical" evidence="5">
    <location>
        <begin position="105"/>
        <end position="127"/>
    </location>
</feature>
<dbReference type="Gene3D" id="1.20.140.150">
    <property type="match status" value="1"/>
</dbReference>
<comment type="subcellular location">
    <subcellularLocation>
        <location evidence="1">Membrane</location>
        <topology evidence="1">Multi-pass membrane protein</topology>
    </subcellularLocation>
</comment>
<dbReference type="AlphaFoldDB" id="A0A6P5AP01"/>
<dbReference type="Pfam" id="PF00822">
    <property type="entry name" value="PMP22_Claudin"/>
    <property type="match status" value="1"/>
</dbReference>